<name>A0A932ZUW6_UNCTE</name>
<gene>
    <name evidence="3" type="ORF">HY618_05870</name>
</gene>
<evidence type="ECO:0000313" key="3">
    <source>
        <dbReference type="EMBL" id="MBI4251970.1"/>
    </source>
</evidence>
<protein>
    <submittedName>
        <fullName evidence="3">Acyl-CoA dehydrogenase</fullName>
    </submittedName>
</protein>
<dbReference type="EMBL" id="JACQRX010000258">
    <property type="protein sequence ID" value="MBI4251970.1"/>
    <property type="molecule type" value="Genomic_DNA"/>
</dbReference>
<dbReference type="InterPro" id="IPR036250">
    <property type="entry name" value="AcylCo_DH-like_C"/>
</dbReference>
<comment type="caution">
    <text evidence="3">The sequence shown here is derived from an EMBL/GenBank/DDBJ whole genome shotgun (WGS) entry which is preliminary data.</text>
</comment>
<proteinExistence type="predicted"/>
<feature type="domain" description="Acyl-CoA dehydrogenase/oxidase C-terminal" evidence="2">
    <location>
        <begin position="1"/>
        <end position="94"/>
    </location>
</feature>
<keyword evidence="1" id="KW-0285">Flavoprotein</keyword>
<dbReference type="GO" id="GO:0003995">
    <property type="term" value="F:acyl-CoA dehydrogenase activity"/>
    <property type="evidence" value="ECO:0007669"/>
    <property type="project" value="TreeGrafter"/>
</dbReference>
<dbReference type="InterPro" id="IPR009075">
    <property type="entry name" value="AcylCo_DH/oxidase_C"/>
</dbReference>
<dbReference type="AlphaFoldDB" id="A0A932ZUW6"/>
<accession>A0A932ZUW6</accession>
<evidence type="ECO:0000259" key="2">
    <source>
        <dbReference type="Pfam" id="PF00441"/>
    </source>
</evidence>
<feature type="non-terminal residue" evidence="3">
    <location>
        <position position="1"/>
    </location>
</feature>
<dbReference type="PANTHER" id="PTHR43884">
    <property type="entry name" value="ACYL-COA DEHYDROGENASE"/>
    <property type="match status" value="1"/>
</dbReference>
<dbReference type="SUPFAM" id="SSF47203">
    <property type="entry name" value="Acyl-CoA dehydrogenase C-terminal domain-like"/>
    <property type="match status" value="1"/>
</dbReference>
<sequence length="104" mass="11475">VQEMIARMVVDIDASRLLLYRAGELKNQGKPNTLETCIAKYYCSEAAVRCANDAIQIHGGRGTSNEYSVERYLRDARVATIYEGTSQIQKLIIGGFATGIRAFA</sequence>
<dbReference type="Proteomes" id="UP000752292">
    <property type="component" value="Unassembled WGS sequence"/>
</dbReference>
<dbReference type="Gene3D" id="1.20.140.10">
    <property type="entry name" value="Butyryl-CoA Dehydrogenase, subunit A, domain 3"/>
    <property type="match status" value="1"/>
</dbReference>
<evidence type="ECO:0000256" key="1">
    <source>
        <dbReference type="ARBA" id="ARBA00022630"/>
    </source>
</evidence>
<organism evidence="3 4">
    <name type="scientific">Tectimicrobiota bacterium</name>
    <dbReference type="NCBI Taxonomy" id="2528274"/>
    <lineage>
        <taxon>Bacteria</taxon>
        <taxon>Pseudomonadati</taxon>
        <taxon>Nitrospinota/Tectimicrobiota group</taxon>
        <taxon>Candidatus Tectimicrobiota</taxon>
    </lineage>
</organism>
<dbReference type="PANTHER" id="PTHR43884:SF12">
    <property type="entry name" value="ISOVALERYL-COA DEHYDROGENASE, MITOCHONDRIAL-RELATED"/>
    <property type="match status" value="1"/>
</dbReference>
<reference evidence="3" key="1">
    <citation type="submission" date="2020-07" db="EMBL/GenBank/DDBJ databases">
        <title>Huge and variable diversity of episymbiotic CPR bacteria and DPANN archaea in groundwater ecosystems.</title>
        <authorList>
            <person name="He C.Y."/>
            <person name="Keren R."/>
            <person name="Whittaker M."/>
            <person name="Farag I.F."/>
            <person name="Doudna J."/>
            <person name="Cate J.H.D."/>
            <person name="Banfield J.F."/>
        </authorList>
    </citation>
    <scope>NUCLEOTIDE SEQUENCE</scope>
    <source>
        <strain evidence="3">NC_groundwater_1370_Ag_S-0.2um_69_93</strain>
    </source>
</reference>
<evidence type="ECO:0000313" key="4">
    <source>
        <dbReference type="Proteomes" id="UP000752292"/>
    </source>
</evidence>
<dbReference type="Pfam" id="PF00441">
    <property type="entry name" value="Acyl-CoA_dh_1"/>
    <property type="match status" value="1"/>
</dbReference>